<sequence length="183" mass="20358">MRGAGDPGNCGIVPSPRKTGRGLGAVHGDSQLRGPKSETTQRARILRQSDNDAEAKLWSELRDHRLNGLKFVRQHPVGPYFADFACRERLLVVEVDGASHINNFRDRRRDALMNNEGWSVVRFRNADVLRVTPSILATILAVCDGRLVDAVETSDLRFAPAPRFYASMFADSLKPLTQTLSPF</sequence>
<dbReference type="Proteomes" id="UP000001600">
    <property type="component" value="Chromosome 1"/>
</dbReference>
<feature type="region of interest" description="Disordered" evidence="1">
    <location>
        <begin position="1"/>
        <end position="41"/>
    </location>
</feature>
<dbReference type="InterPro" id="IPR011335">
    <property type="entry name" value="Restrct_endonuc-II-like"/>
</dbReference>
<dbReference type="Pfam" id="PF04480">
    <property type="entry name" value="DUF559"/>
    <property type="match status" value="1"/>
</dbReference>
<gene>
    <name evidence="3" type="ordered locus">Arad_2150</name>
</gene>
<evidence type="ECO:0000259" key="2">
    <source>
        <dbReference type="Pfam" id="PF04480"/>
    </source>
</evidence>
<dbReference type="SUPFAM" id="SSF52980">
    <property type="entry name" value="Restriction endonuclease-like"/>
    <property type="match status" value="1"/>
</dbReference>
<evidence type="ECO:0000313" key="4">
    <source>
        <dbReference type="Proteomes" id="UP000001600"/>
    </source>
</evidence>
<dbReference type="PANTHER" id="PTHR38590:SF1">
    <property type="entry name" value="BLL0828 PROTEIN"/>
    <property type="match status" value="1"/>
</dbReference>
<dbReference type="PANTHER" id="PTHR38590">
    <property type="entry name" value="BLL0828 PROTEIN"/>
    <property type="match status" value="1"/>
</dbReference>
<dbReference type="HOGENOM" id="CLU_107928_3_0_5"/>
<dbReference type="eggNOG" id="COG2852">
    <property type="taxonomic scope" value="Bacteria"/>
</dbReference>
<dbReference type="AlphaFoldDB" id="B9JEI7"/>
<dbReference type="CDD" id="cd01038">
    <property type="entry name" value="Endonuclease_DUF559"/>
    <property type="match status" value="1"/>
</dbReference>
<dbReference type="InterPro" id="IPR007569">
    <property type="entry name" value="DUF559"/>
</dbReference>
<dbReference type="STRING" id="311403.Arad_2150"/>
<name>B9JEI7_RHIR8</name>
<dbReference type="EMBL" id="CP000628">
    <property type="protein sequence ID" value="ACM26408.1"/>
    <property type="molecule type" value="Genomic_DNA"/>
</dbReference>
<dbReference type="Gene3D" id="3.40.960.10">
    <property type="entry name" value="VSR Endonuclease"/>
    <property type="match status" value="1"/>
</dbReference>
<feature type="domain" description="DUF559" evidence="2">
    <location>
        <begin position="38"/>
        <end position="143"/>
    </location>
</feature>
<dbReference type="KEGG" id="ara:Arad_2150"/>
<evidence type="ECO:0000256" key="1">
    <source>
        <dbReference type="SAM" id="MobiDB-lite"/>
    </source>
</evidence>
<evidence type="ECO:0000313" key="3">
    <source>
        <dbReference type="EMBL" id="ACM26408.1"/>
    </source>
</evidence>
<protein>
    <recommendedName>
        <fullName evidence="2">DUF559 domain-containing protein</fullName>
    </recommendedName>
</protein>
<accession>B9JEI7</accession>
<organism evidence="3 4">
    <name type="scientific">Rhizobium rhizogenes (strain K84 / ATCC BAA-868)</name>
    <name type="common">Agrobacterium radiobacter</name>
    <dbReference type="NCBI Taxonomy" id="311403"/>
    <lineage>
        <taxon>Bacteria</taxon>
        <taxon>Pseudomonadati</taxon>
        <taxon>Pseudomonadota</taxon>
        <taxon>Alphaproteobacteria</taxon>
        <taxon>Hyphomicrobiales</taxon>
        <taxon>Rhizobiaceae</taxon>
        <taxon>Rhizobium/Agrobacterium group</taxon>
        <taxon>Rhizobium</taxon>
    </lineage>
</organism>
<dbReference type="InterPro" id="IPR047216">
    <property type="entry name" value="Endonuclease_DUF559_bact"/>
</dbReference>
<reference evidence="3 4" key="1">
    <citation type="journal article" date="2009" name="J. Bacteriol.">
        <title>Genome sequences of three Agrobacterium biovars help elucidate the evolution of multichromosome genomes in bacteria.</title>
        <authorList>
            <person name="Slater S.C."/>
            <person name="Goldman B.S."/>
            <person name="Goodner B."/>
            <person name="Setubal J.C."/>
            <person name="Farrand S.K."/>
            <person name="Nester E.W."/>
            <person name="Burr T.J."/>
            <person name="Banta L."/>
            <person name="Dickerman A.W."/>
            <person name="Paulsen I."/>
            <person name="Otten L."/>
            <person name="Suen G."/>
            <person name="Welch R."/>
            <person name="Almeida N.F."/>
            <person name="Arnold F."/>
            <person name="Burton O.T."/>
            <person name="Du Z."/>
            <person name="Ewing A."/>
            <person name="Godsy E."/>
            <person name="Heisel S."/>
            <person name="Houmiel K.L."/>
            <person name="Jhaveri J."/>
            <person name="Lu J."/>
            <person name="Miller N.M."/>
            <person name="Norton S."/>
            <person name="Chen Q."/>
            <person name="Phoolcharoen W."/>
            <person name="Ohlin V."/>
            <person name="Ondrusek D."/>
            <person name="Pride N."/>
            <person name="Stricklin S.L."/>
            <person name="Sun J."/>
            <person name="Wheeler C."/>
            <person name="Wilson L."/>
            <person name="Zhu H."/>
            <person name="Wood D.W."/>
        </authorList>
    </citation>
    <scope>NUCLEOTIDE SEQUENCE [LARGE SCALE GENOMIC DNA]</scope>
    <source>
        <strain evidence="4">K84 / ATCC BAA-868</strain>
    </source>
</reference>
<proteinExistence type="predicted"/>